<dbReference type="PANTHER" id="PTHR11229:SF16">
    <property type="entry name" value="LARGE RIBOSOMAL SUBUNIT PROTEIN UL3C"/>
    <property type="match status" value="1"/>
</dbReference>
<evidence type="ECO:0000256" key="5">
    <source>
        <dbReference type="ARBA" id="ARBA00023274"/>
    </source>
</evidence>
<dbReference type="Pfam" id="PF00297">
    <property type="entry name" value="Ribosomal_L3"/>
    <property type="match status" value="1"/>
</dbReference>
<dbReference type="PANTHER" id="PTHR11229">
    <property type="entry name" value="50S RIBOSOMAL PROTEIN L3"/>
    <property type="match status" value="1"/>
</dbReference>
<evidence type="ECO:0000256" key="7">
    <source>
        <dbReference type="SAM" id="MobiDB-lite"/>
    </source>
</evidence>
<dbReference type="AlphaFoldDB" id="A0A2N2F2Y7"/>
<name>A0A2N2F2Y7_9BACT</name>
<comment type="similarity">
    <text evidence="1">Belongs to the universal ribosomal protein uL3 family.</text>
</comment>
<gene>
    <name evidence="8" type="primary">rplC</name>
    <name evidence="8" type="ORF">CVU76_00725</name>
</gene>
<evidence type="ECO:0000256" key="1">
    <source>
        <dbReference type="ARBA" id="ARBA00006540"/>
    </source>
</evidence>
<dbReference type="InterPro" id="IPR019927">
    <property type="entry name" value="Ribosomal_uL3_bac/org-type"/>
</dbReference>
<keyword evidence="2" id="KW-0699">rRNA-binding</keyword>
<protein>
    <recommendedName>
        <fullName evidence="6">50S ribosomal protein L3</fullName>
    </recommendedName>
</protein>
<dbReference type="GO" id="GO:0003735">
    <property type="term" value="F:structural constituent of ribosome"/>
    <property type="evidence" value="ECO:0007669"/>
    <property type="project" value="UniProtKB-UniRule"/>
</dbReference>
<organism evidence="8 9">
    <name type="scientific">Candidatus Dojkabacteria bacterium HGW-Dojkabacteria-1</name>
    <dbReference type="NCBI Taxonomy" id="2013761"/>
    <lineage>
        <taxon>Bacteria</taxon>
        <taxon>Candidatus Dojkabacteria</taxon>
    </lineage>
</organism>
<dbReference type="GO" id="GO:0019843">
    <property type="term" value="F:rRNA binding"/>
    <property type="evidence" value="ECO:0007669"/>
    <property type="project" value="UniProtKB-KW"/>
</dbReference>
<accession>A0A2N2F2Y7</accession>
<dbReference type="Proteomes" id="UP000233417">
    <property type="component" value="Unassembled WGS sequence"/>
</dbReference>
<reference evidence="8 9" key="1">
    <citation type="journal article" date="2017" name="ISME J.">
        <title>Potential for microbial H2 and metal transformations associated with novel bacteria and archaea in deep terrestrial subsurface sediments.</title>
        <authorList>
            <person name="Hernsdorf A.W."/>
            <person name="Amano Y."/>
            <person name="Miyakawa K."/>
            <person name="Ise K."/>
            <person name="Suzuki Y."/>
            <person name="Anantharaman K."/>
            <person name="Probst A."/>
            <person name="Burstein D."/>
            <person name="Thomas B.C."/>
            <person name="Banfield J.F."/>
        </authorList>
    </citation>
    <scope>NUCLEOTIDE SEQUENCE [LARGE SCALE GENOMIC DNA]</scope>
    <source>
        <strain evidence="8">HGW-Dojkabacteria-1</strain>
    </source>
</reference>
<proteinExistence type="inferred from homology"/>
<dbReference type="FunFam" id="2.40.30.10:FF:000004">
    <property type="entry name" value="50S ribosomal protein L3"/>
    <property type="match status" value="1"/>
</dbReference>
<evidence type="ECO:0000256" key="4">
    <source>
        <dbReference type="ARBA" id="ARBA00022980"/>
    </source>
</evidence>
<keyword evidence="5" id="KW-0687">Ribonucleoprotein</keyword>
<evidence type="ECO:0000313" key="8">
    <source>
        <dbReference type="EMBL" id="PKN02552.1"/>
    </source>
</evidence>
<dbReference type="GO" id="GO:0006412">
    <property type="term" value="P:translation"/>
    <property type="evidence" value="ECO:0007669"/>
    <property type="project" value="UniProtKB-UniRule"/>
</dbReference>
<feature type="region of interest" description="Disordered" evidence="7">
    <location>
        <begin position="120"/>
        <end position="142"/>
    </location>
</feature>
<dbReference type="EMBL" id="PHAO01000001">
    <property type="protein sequence ID" value="PKN02552.1"/>
    <property type="molecule type" value="Genomic_DNA"/>
</dbReference>
<dbReference type="NCBIfam" id="TIGR03625">
    <property type="entry name" value="L3_bact"/>
    <property type="match status" value="1"/>
</dbReference>
<evidence type="ECO:0000256" key="2">
    <source>
        <dbReference type="ARBA" id="ARBA00022730"/>
    </source>
</evidence>
<sequence>MKAILGIKKGMTRVFDGEKSTPVTVVDVSGCKISKLGNGEIELGLGQKKKSTKSLLGQYKDLGFVPMYKKVFKAEVGEDMKVGNDIAPEIFTKGDIITLTGVSKGKGFAGVVKRWGFKGGPRTHGQSDRLRAPGSIGAGADPGRVWKGTRMGGRMGSDNITIKNKRIVDIKENYILVSGPVPGSNGDLVAIFSE</sequence>
<evidence type="ECO:0000313" key="9">
    <source>
        <dbReference type="Proteomes" id="UP000233417"/>
    </source>
</evidence>
<dbReference type="GO" id="GO:0022625">
    <property type="term" value="C:cytosolic large ribosomal subunit"/>
    <property type="evidence" value="ECO:0007669"/>
    <property type="project" value="TreeGrafter"/>
</dbReference>
<dbReference type="InterPro" id="IPR009000">
    <property type="entry name" value="Transl_B-barrel_sf"/>
</dbReference>
<keyword evidence="4 8" id="KW-0689">Ribosomal protein</keyword>
<dbReference type="Gene3D" id="2.40.30.10">
    <property type="entry name" value="Translation factors"/>
    <property type="match status" value="2"/>
</dbReference>
<comment type="caution">
    <text evidence="8">The sequence shown here is derived from an EMBL/GenBank/DDBJ whole genome shotgun (WGS) entry which is preliminary data.</text>
</comment>
<dbReference type="InterPro" id="IPR000597">
    <property type="entry name" value="Ribosomal_uL3"/>
</dbReference>
<evidence type="ECO:0000256" key="6">
    <source>
        <dbReference type="NCBIfam" id="TIGR03625"/>
    </source>
</evidence>
<dbReference type="SUPFAM" id="SSF50447">
    <property type="entry name" value="Translation proteins"/>
    <property type="match status" value="1"/>
</dbReference>
<evidence type="ECO:0000256" key="3">
    <source>
        <dbReference type="ARBA" id="ARBA00022884"/>
    </source>
</evidence>
<keyword evidence="3" id="KW-0694">RNA-binding</keyword>